<keyword evidence="3" id="KW-1185">Reference proteome</keyword>
<dbReference type="Proteomes" id="UP000751190">
    <property type="component" value="Unassembled WGS sequence"/>
</dbReference>
<gene>
    <name evidence="2" type="ORF">KFE25_006962</name>
</gene>
<dbReference type="PANTHER" id="PTHR46211">
    <property type="entry name" value="GLYCEROPHOSPHORYL DIESTER PHOSPHODIESTERASE"/>
    <property type="match status" value="1"/>
</dbReference>
<comment type="caution">
    <text evidence="2">The sequence shown here is derived from an EMBL/GenBank/DDBJ whole genome shotgun (WGS) entry which is preliminary data.</text>
</comment>
<dbReference type="OMA" id="VQRAWNG"/>
<sequence length="282" mass="29967">MAVARPIAAVTLVLVLVMRVRWAAPAAVSAHLPAVYAHRGACGGCGFPPGSLGALDALASTGACGFDVDIFRTADRHLVVGHPDELQARLKLARSPELLGLQRLRQLDGGSTATVQRYLERAHARCARAGSDRRVPVLLLEPKGAAARHVLETIVQVRRIAERASTPRFVGLWLEATAAAAAAGPWLVTLYALKVKHVAPVGRPLGAADVRVQRAWNGVGPFWRMLTPVFAREARRAGQLLFTWVVDSDEAARVALGAGADVVISDDAVGMRARLLALSGSR</sequence>
<dbReference type="SUPFAM" id="SSF51695">
    <property type="entry name" value="PLC-like phosphodiesterases"/>
    <property type="match status" value="1"/>
</dbReference>
<dbReference type="GO" id="GO:0008081">
    <property type="term" value="F:phosphoric diester hydrolase activity"/>
    <property type="evidence" value="ECO:0007669"/>
    <property type="project" value="InterPro"/>
</dbReference>
<dbReference type="PANTHER" id="PTHR46211:SF1">
    <property type="entry name" value="GLYCEROPHOSPHODIESTER PHOSPHODIESTERASE, CYTOPLASMIC"/>
    <property type="match status" value="1"/>
</dbReference>
<keyword evidence="1" id="KW-0732">Signal</keyword>
<evidence type="ECO:0000256" key="1">
    <source>
        <dbReference type="SAM" id="SignalP"/>
    </source>
</evidence>
<dbReference type="InterPro" id="IPR017946">
    <property type="entry name" value="PLC-like_Pdiesterase_TIM-brl"/>
</dbReference>
<evidence type="ECO:0008006" key="4">
    <source>
        <dbReference type="Google" id="ProtNLM"/>
    </source>
</evidence>
<feature type="signal peptide" evidence="1">
    <location>
        <begin position="1"/>
        <end position="23"/>
    </location>
</feature>
<feature type="chain" id="PRO_5035171662" description="Glycerophosphodiester phosphodiesterase" evidence="1">
    <location>
        <begin position="24"/>
        <end position="282"/>
    </location>
</feature>
<accession>A0A8J5XU06</accession>
<dbReference type="GO" id="GO:0006629">
    <property type="term" value="P:lipid metabolic process"/>
    <property type="evidence" value="ECO:0007669"/>
    <property type="project" value="InterPro"/>
</dbReference>
<reference evidence="2" key="1">
    <citation type="submission" date="2021-05" db="EMBL/GenBank/DDBJ databases">
        <title>The genome of the haptophyte Pavlova lutheri (Diacronema luteri, Pavlovales) - a model for lipid biosynthesis in eukaryotic algae.</title>
        <authorList>
            <person name="Hulatt C.J."/>
            <person name="Posewitz M.C."/>
        </authorList>
    </citation>
    <scope>NUCLEOTIDE SEQUENCE</scope>
    <source>
        <strain evidence="2">NIVA-4/92</strain>
    </source>
</reference>
<evidence type="ECO:0000313" key="3">
    <source>
        <dbReference type="Proteomes" id="UP000751190"/>
    </source>
</evidence>
<evidence type="ECO:0000313" key="2">
    <source>
        <dbReference type="EMBL" id="KAG8467910.1"/>
    </source>
</evidence>
<dbReference type="EMBL" id="JAGTXO010000005">
    <property type="protein sequence ID" value="KAG8467910.1"/>
    <property type="molecule type" value="Genomic_DNA"/>
</dbReference>
<dbReference type="Gene3D" id="3.20.20.190">
    <property type="entry name" value="Phosphatidylinositol (PI) phosphodiesterase"/>
    <property type="match status" value="1"/>
</dbReference>
<organism evidence="2 3">
    <name type="scientific">Diacronema lutheri</name>
    <name type="common">Unicellular marine alga</name>
    <name type="synonym">Monochrysis lutheri</name>
    <dbReference type="NCBI Taxonomy" id="2081491"/>
    <lineage>
        <taxon>Eukaryota</taxon>
        <taxon>Haptista</taxon>
        <taxon>Haptophyta</taxon>
        <taxon>Pavlovophyceae</taxon>
        <taxon>Pavlovales</taxon>
        <taxon>Pavlovaceae</taxon>
        <taxon>Diacronema</taxon>
    </lineage>
</organism>
<dbReference type="AlphaFoldDB" id="A0A8J5XU06"/>
<name>A0A8J5XU06_DIALT</name>
<proteinExistence type="predicted"/>
<protein>
    <recommendedName>
        <fullName evidence="4">Glycerophosphodiester phosphodiesterase</fullName>
    </recommendedName>
</protein>